<sequence length="477" mass="51402">MPTTSELSSRAHATVSEARRLFDSGATRPLAARVRRLRALRAMLTDNEHDFEAALWSDLHKGSGEAQLTEIGVTLAEIDHTLRHLRRWARPRRGPVPASLRPARARLVPEPLGVVLVLAPWNYPVQLLLDPLAGVLAAGNTAVLKPSELTPATSALIARLVPRYFPDGSVSVVEGGVPETTELLAQRFDHIVFTGSGAVGRIVMRAAAEHLTPVTLELGGKSPVWFDDDAQLHRAARRIAWAKYTNAGQTCIAPDYVMTTPDRIPALVEALKVAIADLWGSDPATGPDYGRIVNERQFDRLVGLLDGTDVVVGGDHDRAERYIAPTVVVAPSGDEPPAVGPEAAHPVLREEIFGPVLPIVPVASAEQAIGVINGWDKPLALYVFTSSARTRRLFEQNTSSGAVVHDAGLVHAAATGLPFGGVGASGMGAYHGAYSWRTFSHLKPVLRKPLAPDTLRLAQPPFTDRGLRLVKRLMRYG</sequence>
<dbReference type="InterPro" id="IPR016161">
    <property type="entry name" value="Ald_DH/histidinol_DH"/>
</dbReference>
<dbReference type="GO" id="GO:0006081">
    <property type="term" value="P:aldehyde metabolic process"/>
    <property type="evidence" value="ECO:0007669"/>
    <property type="project" value="InterPro"/>
</dbReference>
<dbReference type="InterPro" id="IPR012394">
    <property type="entry name" value="Aldehyde_DH_NAD(P)"/>
</dbReference>
<dbReference type="RefSeq" id="WP_148902973.1">
    <property type="nucleotide sequence ID" value="NZ_VSZQ01000079.1"/>
</dbReference>
<feature type="active site" evidence="5 6">
    <location>
        <position position="217"/>
    </location>
</feature>
<dbReference type="Gene3D" id="3.40.309.10">
    <property type="entry name" value="Aldehyde Dehydrogenase, Chain A, domain 2"/>
    <property type="match status" value="1"/>
</dbReference>
<dbReference type="InterPro" id="IPR016162">
    <property type="entry name" value="Ald_DH_N"/>
</dbReference>
<evidence type="ECO:0000313" key="10">
    <source>
        <dbReference type="Proteomes" id="UP000323242"/>
    </source>
</evidence>
<name>A0A5D4JH19_9ACTN</name>
<dbReference type="GO" id="GO:0004029">
    <property type="term" value="F:aldehyde dehydrogenase (NAD+) activity"/>
    <property type="evidence" value="ECO:0007669"/>
    <property type="project" value="TreeGrafter"/>
</dbReference>
<dbReference type="Pfam" id="PF00171">
    <property type="entry name" value="Aldedh"/>
    <property type="match status" value="1"/>
</dbReference>
<comment type="similarity">
    <text evidence="1 4 7">Belongs to the aldehyde dehydrogenase family.</text>
</comment>
<dbReference type="GO" id="GO:0005737">
    <property type="term" value="C:cytoplasm"/>
    <property type="evidence" value="ECO:0007669"/>
    <property type="project" value="TreeGrafter"/>
</dbReference>
<dbReference type="Gene3D" id="3.40.605.10">
    <property type="entry name" value="Aldehyde Dehydrogenase, Chain A, domain 1"/>
    <property type="match status" value="1"/>
</dbReference>
<evidence type="ECO:0000256" key="7">
    <source>
        <dbReference type="RuleBase" id="RU003345"/>
    </source>
</evidence>
<dbReference type="EMBL" id="VSZQ01000079">
    <property type="protein sequence ID" value="TYR63500.1"/>
    <property type="molecule type" value="Genomic_DNA"/>
</dbReference>
<dbReference type="PROSITE" id="PS00687">
    <property type="entry name" value="ALDEHYDE_DEHYDR_GLU"/>
    <property type="match status" value="1"/>
</dbReference>
<protein>
    <recommendedName>
        <fullName evidence="4">Aldehyde dehydrogenase</fullName>
    </recommendedName>
</protein>
<dbReference type="PANTHER" id="PTHR43570:SF16">
    <property type="entry name" value="ALDEHYDE DEHYDROGENASE TYPE III, ISOFORM Q"/>
    <property type="match status" value="1"/>
</dbReference>
<dbReference type="PIRSF" id="PIRSF036492">
    <property type="entry name" value="ALDH"/>
    <property type="match status" value="1"/>
</dbReference>
<evidence type="ECO:0000259" key="8">
    <source>
        <dbReference type="Pfam" id="PF00171"/>
    </source>
</evidence>
<evidence type="ECO:0000256" key="3">
    <source>
        <dbReference type="ARBA" id="ARBA00023027"/>
    </source>
</evidence>
<keyword evidence="3" id="KW-0520">NAD</keyword>
<dbReference type="Proteomes" id="UP000323242">
    <property type="component" value="Unassembled WGS sequence"/>
</dbReference>
<dbReference type="PROSITE" id="PS00070">
    <property type="entry name" value="ALDEHYDE_DEHYDR_CYS"/>
    <property type="match status" value="1"/>
</dbReference>
<evidence type="ECO:0000256" key="4">
    <source>
        <dbReference type="PIRNR" id="PIRNR036492"/>
    </source>
</evidence>
<evidence type="ECO:0000256" key="1">
    <source>
        <dbReference type="ARBA" id="ARBA00009986"/>
    </source>
</evidence>
<dbReference type="InterPro" id="IPR029510">
    <property type="entry name" value="Ald_DH_CS_GLU"/>
</dbReference>
<evidence type="ECO:0000256" key="2">
    <source>
        <dbReference type="ARBA" id="ARBA00023002"/>
    </source>
</evidence>
<evidence type="ECO:0000256" key="5">
    <source>
        <dbReference type="PIRSR" id="PIRSR036492-1"/>
    </source>
</evidence>
<keyword evidence="10" id="KW-1185">Reference proteome</keyword>
<evidence type="ECO:0000313" key="9">
    <source>
        <dbReference type="EMBL" id="TYR63500.1"/>
    </source>
</evidence>
<organism evidence="9 10">
    <name type="scientific">Streptomyces parvus</name>
    <dbReference type="NCBI Taxonomy" id="66428"/>
    <lineage>
        <taxon>Bacteria</taxon>
        <taxon>Bacillati</taxon>
        <taxon>Actinomycetota</taxon>
        <taxon>Actinomycetes</taxon>
        <taxon>Kitasatosporales</taxon>
        <taxon>Streptomycetaceae</taxon>
        <taxon>Streptomyces</taxon>
    </lineage>
</organism>
<gene>
    <name evidence="9" type="ORF">FY004_16505</name>
</gene>
<accession>A0A5D4JH19</accession>
<reference evidence="9 10" key="1">
    <citation type="submission" date="2019-08" db="EMBL/GenBank/DDBJ databases">
        <title>Draft genome for granaticin producer strain Streptomyces parvus C05.</title>
        <authorList>
            <person name="Gonzalez-Pimentel J.L."/>
        </authorList>
    </citation>
    <scope>NUCLEOTIDE SEQUENCE [LARGE SCALE GENOMIC DNA]</scope>
    <source>
        <strain evidence="9 10">C05</strain>
    </source>
</reference>
<dbReference type="InterPro" id="IPR015590">
    <property type="entry name" value="Aldehyde_DH_dom"/>
</dbReference>
<dbReference type="FunFam" id="3.40.605.10:FF:000004">
    <property type="entry name" value="Aldehyde dehydrogenase"/>
    <property type="match status" value="1"/>
</dbReference>
<keyword evidence="2 4" id="KW-0560">Oxidoreductase</keyword>
<dbReference type="InterPro" id="IPR016163">
    <property type="entry name" value="Ald_DH_C"/>
</dbReference>
<evidence type="ECO:0000256" key="6">
    <source>
        <dbReference type="PROSITE-ProRule" id="PRU10007"/>
    </source>
</evidence>
<comment type="caution">
    <text evidence="9">The sequence shown here is derived from an EMBL/GenBank/DDBJ whole genome shotgun (WGS) entry which is preliminary data.</text>
</comment>
<dbReference type="SUPFAM" id="SSF53720">
    <property type="entry name" value="ALDH-like"/>
    <property type="match status" value="1"/>
</dbReference>
<feature type="active site" evidence="5">
    <location>
        <position position="251"/>
    </location>
</feature>
<dbReference type="FunFam" id="3.40.309.10:FF:000003">
    <property type="entry name" value="Aldehyde dehydrogenase"/>
    <property type="match status" value="1"/>
</dbReference>
<dbReference type="PANTHER" id="PTHR43570">
    <property type="entry name" value="ALDEHYDE DEHYDROGENASE"/>
    <property type="match status" value="1"/>
</dbReference>
<dbReference type="AlphaFoldDB" id="A0A5D4JH19"/>
<dbReference type="CDD" id="cd07087">
    <property type="entry name" value="ALDH_F3-13-14_CALDH-like"/>
    <property type="match status" value="1"/>
</dbReference>
<feature type="domain" description="Aldehyde dehydrogenase" evidence="8">
    <location>
        <begin position="10"/>
        <end position="444"/>
    </location>
</feature>
<dbReference type="InterPro" id="IPR016160">
    <property type="entry name" value="Ald_DH_CS_CYS"/>
</dbReference>
<proteinExistence type="inferred from homology"/>